<sequence>MERNKAVVVLGTFDSKGEEHAYLRDVIEERGFPALTLHAGTKAPAPFPVDYDLYTEAIAARGGLGRDEAIEAVIEKGRSLVQELYRQDRLSGVVSAGGGTGTYLCTEIMRILPMGIPKVMISTVASRDMSRTVGTKDITMMHSVVDLLGINSISAGLLERAAGAVCGMVDSNEKHRTGSTKKRVGLTMFGFITEGAEHVRRHLEALGYEVIPFHANGTGGMAMEELASEGLFAGVLDFATHELADALLDGYCGGIGPGRLVPFPGRPNPPRLVIPGGLDCAVLIFDRNHIPERYEERSIFFYDFRSAVRLSREEAATLARQLAEKLNRFGQGAKLLIPTLGWSEADKEGAPLYDPAMNRFFLDTVRKNLSSVVSIQESHQHINSSTFAEQCAQAMHAMIQNSGE</sequence>
<dbReference type="InterPro" id="IPR044122">
    <property type="entry name" value="UPF0261_N"/>
</dbReference>
<dbReference type="Gene3D" id="3.40.50.12030">
    <property type="entry name" value="Uncharacterised protein family UPF0261, NC domain"/>
    <property type="match status" value="1"/>
</dbReference>
<dbReference type="PIRSF" id="PIRSF033271">
    <property type="entry name" value="UCP033271"/>
    <property type="match status" value="1"/>
</dbReference>
<dbReference type="Pfam" id="PF23189">
    <property type="entry name" value="UPF0261_C"/>
    <property type="match status" value="1"/>
</dbReference>
<dbReference type="CDD" id="cd15488">
    <property type="entry name" value="Tm-1-like"/>
    <property type="match status" value="1"/>
</dbReference>
<evidence type="ECO:0000259" key="1">
    <source>
        <dbReference type="Pfam" id="PF06792"/>
    </source>
</evidence>
<organism evidence="3">
    <name type="scientific">Uncultured Desulfatiglans sp</name>
    <dbReference type="NCBI Taxonomy" id="1748965"/>
    <lineage>
        <taxon>Bacteria</taxon>
        <taxon>Pseudomonadati</taxon>
        <taxon>Thermodesulfobacteriota</taxon>
        <taxon>Desulfobacteria</taxon>
        <taxon>Desulfatiglandales</taxon>
        <taxon>Desulfatiglandaceae</taxon>
        <taxon>Desulfatiglans</taxon>
        <taxon>environmental samples</taxon>
    </lineage>
</organism>
<dbReference type="AlphaFoldDB" id="A0A653A2T9"/>
<evidence type="ECO:0000259" key="2">
    <source>
        <dbReference type="Pfam" id="PF23189"/>
    </source>
</evidence>
<dbReference type="Pfam" id="PF06792">
    <property type="entry name" value="UPF0261"/>
    <property type="match status" value="1"/>
</dbReference>
<accession>A0A653A2T9</accession>
<name>A0A653A2T9_UNCDX</name>
<dbReference type="InterPro" id="IPR056778">
    <property type="entry name" value="UPF0261_C"/>
</dbReference>
<gene>
    <name evidence="3" type="ORF">TRIP_B200486</name>
</gene>
<feature type="domain" description="UPF0261" evidence="2">
    <location>
        <begin position="181"/>
        <end position="399"/>
    </location>
</feature>
<dbReference type="NCBIfam" id="NF002674">
    <property type="entry name" value="PRK02399.1-2"/>
    <property type="match status" value="1"/>
</dbReference>
<dbReference type="PANTHER" id="PTHR31862:SF1">
    <property type="entry name" value="UPF0261 DOMAIN PROTEIN (AFU_ORTHOLOGUE AFUA_1G10120)"/>
    <property type="match status" value="1"/>
</dbReference>
<dbReference type="Gene3D" id="3.40.50.12020">
    <property type="entry name" value="Uncharacterised protein family UPF0261, NN domain"/>
    <property type="match status" value="1"/>
</dbReference>
<dbReference type="InterPro" id="IPR051353">
    <property type="entry name" value="Tobamovirus_resist_UPF0261"/>
</dbReference>
<evidence type="ECO:0000313" key="3">
    <source>
        <dbReference type="EMBL" id="VBB42346.1"/>
    </source>
</evidence>
<reference evidence="3" key="1">
    <citation type="submission" date="2018-07" db="EMBL/GenBank/DDBJ databases">
        <authorList>
            <consortium name="Genoscope - CEA"/>
            <person name="William W."/>
        </authorList>
    </citation>
    <scope>NUCLEOTIDE SEQUENCE</scope>
    <source>
        <strain evidence="3">IK1</strain>
    </source>
</reference>
<dbReference type="InterPro" id="IPR008322">
    <property type="entry name" value="UPF0261"/>
</dbReference>
<dbReference type="PANTHER" id="PTHR31862">
    <property type="entry name" value="UPF0261 DOMAIN PROTEIN (AFU_ORTHOLOGUE AFUA_1G10120)"/>
    <property type="match status" value="1"/>
</dbReference>
<protein>
    <submittedName>
        <fullName evidence="3">Uncharacterized protein</fullName>
    </submittedName>
</protein>
<dbReference type="EMBL" id="UPXX01000013">
    <property type="protein sequence ID" value="VBB42346.1"/>
    <property type="molecule type" value="Genomic_DNA"/>
</dbReference>
<proteinExistence type="predicted"/>
<feature type="domain" description="UPF0261" evidence="1">
    <location>
        <begin position="5"/>
        <end position="173"/>
    </location>
</feature>